<evidence type="ECO:0000256" key="5">
    <source>
        <dbReference type="ARBA" id="ARBA00023316"/>
    </source>
</evidence>
<dbReference type="PANTHER" id="PTHR30582:SF33">
    <property type="entry name" value="EXPORTED PROTEIN"/>
    <property type="match status" value="1"/>
</dbReference>
<evidence type="ECO:0000256" key="3">
    <source>
        <dbReference type="ARBA" id="ARBA00022960"/>
    </source>
</evidence>
<evidence type="ECO:0000256" key="1">
    <source>
        <dbReference type="ARBA" id="ARBA00004752"/>
    </source>
</evidence>
<dbReference type="EMBL" id="CP022685">
    <property type="protein sequence ID" value="ATL25783.1"/>
    <property type="molecule type" value="Genomic_DNA"/>
</dbReference>
<feature type="active site" description="Nucleophile" evidence="6">
    <location>
        <position position="192"/>
    </location>
</feature>
<dbReference type="CDD" id="cd16913">
    <property type="entry name" value="YkuD_like"/>
    <property type="match status" value="1"/>
</dbReference>
<dbReference type="UniPathway" id="UPA00219"/>
<dbReference type="Proteomes" id="UP000221011">
    <property type="component" value="Chromosome"/>
</dbReference>
<dbReference type="SUPFAM" id="SSF141523">
    <property type="entry name" value="L,D-transpeptidase catalytic domain-like"/>
    <property type="match status" value="1"/>
</dbReference>
<dbReference type="GO" id="GO:0071972">
    <property type="term" value="F:peptidoglycan L,D-transpeptidase activity"/>
    <property type="evidence" value="ECO:0007669"/>
    <property type="project" value="TreeGrafter"/>
</dbReference>
<dbReference type="AlphaFoldDB" id="A0A291Q2N3"/>
<dbReference type="KEGG" id="sfk:KY5_0765c"/>
<dbReference type="PROSITE" id="PS52029">
    <property type="entry name" value="LD_TPASE"/>
    <property type="match status" value="1"/>
</dbReference>
<reference evidence="9 10" key="1">
    <citation type="submission" date="2017-08" db="EMBL/GenBank/DDBJ databases">
        <title>Complete Genome Sequence of Streptomyces formicae KY5, the formicamycin producer.</title>
        <authorList>
            <person name="Holmes N.A."/>
            <person name="Devine R."/>
            <person name="Qin Z."/>
            <person name="Seipke R.F."/>
            <person name="Wilkinson B."/>
            <person name="Hutchings M.I."/>
        </authorList>
    </citation>
    <scope>NUCLEOTIDE SEQUENCE [LARGE SCALE GENOMIC DNA]</scope>
    <source>
        <strain evidence="9 10">KY5</strain>
    </source>
</reference>
<keyword evidence="4 6" id="KW-0573">Peptidoglycan synthesis</keyword>
<dbReference type="InterPro" id="IPR005490">
    <property type="entry name" value="LD_TPept_cat_dom"/>
</dbReference>
<dbReference type="InterPro" id="IPR050979">
    <property type="entry name" value="LD-transpeptidase"/>
</dbReference>
<feature type="signal peptide" evidence="7">
    <location>
        <begin position="1"/>
        <end position="22"/>
    </location>
</feature>
<protein>
    <submittedName>
        <fullName evidence="9">Putative secreted protein</fullName>
    </submittedName>
</protein>
<keyword evidence="5 6" id="KW-0961">Cell wall biogenesis/degradation</keyword>
<evidence type="ECO:0000256" key="2">
    <source>
        <dbReference type="ARBA" id="ARBA00022679"/>
    </source>
</evidence>
<dbReference type="GO" id="GO:0005576">
    <property type="term" value="C:extracellular region"/>
    <property type="evidence" value="ECO:0007669"/>
    <property type="project" value="TreeGrafter"/>
</dbReference>
<feature type="chain" id="PRO_5013398818" evidence="7">
    <location>
        <begin position="23"/>
        <end position="224"/>
    </location>
</feature>
<keyword evidence="7" id="KW-0732">Signal</keyword>
<dbReference type="InterPro" id="IPR038063">
    <property type="entry name" value="Transpep_catalytic_dom"/>
</dbReference>
<comment type="pathway">
    <text evidence="1 6">Cell wall biogenesis; peptidoglycan biosynthesis.</text>
</comment>
<dbReference type="GO" id="GO:0018104">
    <property type="term" value="P:peptidoglycan-protein cross-linking"/>
    <property type="evidence" value="ECO:0007669"/>
    <property type="project" value="TreeGrafter"/>
</dbReference>
<sequence length="224" mass="24690">MRWLISSIAALSLAVPAVHASAAPAGADAPCRGGPAPYQRELERELKLPVDGRQSTADCVAIRRLQQRLGIRPADGRATLRTYRLVVADHVKRDPAARRGCPVRPYRVTCVDLTRQILWVQTGRKLVFAPVPVRTGRDGLETRRGWQRIYWKNRDHFSTIYHVAMPYAQFFNGGQALHGTRADLFSSGSGGCVNMAVGDAARLYALLKKGDRLYIWGTKPGTGG</sequence>
<organism evidence="9 10">
    <name type="scientific">Streptomyces formicae</name>
    <dbReference type="NCBI Taxonomy" id="1616117"/>
    <lineage>
        <taxon>Bacteria</taxon>
        <taxon>Bacillati</taxon>
        <taxon>Actinomycetota</taxon>
        <taxon>Actinomycetes</taxon>
        <taxon>Kitasatosporales</taxon>
        <taxon>Streptomycetaceae</taxon>
        <taxon>Streptomyces</taxon>
    </lineage>
</organism>
<proteinExistence type="predicted"/>
<evidence type="ECO:0000256" key="7">
    <source>
        <dbReference type="SAM" id="SignalP"/>
    </source>
</evidence>
<dbReference type="PANTHER" id="PTHR30582">
    <property type="entry name" value="L,D-TRANSPEPTIDASE"/>
    <property type="match status" value="1"/>
</dbReference>
<gene>
    <name evidence="9" type="ORF">KY5_0765c</name>
</gene>
<evidence type="ECO:0000313" key="9">
    <source>
        <dbReference type="EMBL" id="ATL25783.1"/>
    </source>
</evidence>
<dbReference type="GO" id="GO:0071555">
    <property type="term" value="P:cell wall organization"/>
    <property type="evidence" value="ECO:0007669"/>
    <property type="project" value="UniProtKB-UniRule"/>
</dbReference>
<dbReference type="GO" id="GO:0008360">
    <property type="term" value="P:regulation of cell shape"/>
    <property type="evidence" value="ECO:0007669"/>
    <property type="project" value="UniProtKB-UniRule"/>
</dbReference>
<evidence type="ECO:0000256" key="4">
    <source>
        <dbReference type="ARBA" id="ARBA00022984"/>
    </source>
</evidence>
<dbReference type="Pfam" id="PF03734">
    <property type="entry name" value="YkuD"/>
    <property type="match status" value="1"/>
</dbReference>
<feature type="domain" description="L,D-TPase catalytic" evidence="8">
    <location>
        <begin position="107"/>
        <end position="216"/>
    </location>
</feature>
<evidence type="ECO:0000313" key="10">
    <source>
        <dbReference type="Proteomes" id="UP000221011"/>
    </source>
</evidence>
<name>A0A291Q2N3_9ACTN</name>
<evidence type="ECO:0000259" key="8">
    <source>
        <dbReference type="PROSITE" id="PS52029"/>
    </source>
</evidence>
<feature type="active site" description="Proton donor/acceptor" evidence="6">
    <location>
        <position position="178"/>
    </location>
</feature>
<keyword evidence="10" id="KW-1185">Reference proteome</keyword>
<evidence type="ECO:0000256" key="6">
    <source>
        <dbReference type="PROSITE-ProRule" id="PRU01373"/>
    </source>
</evidence>
<dbReference type="Gene3D" id="2.40.440.10">
    <property type="entry name" value="L,D-transpeptidase catalytic domain-like"/>
    <property type="match status" value="1"/>
</dbReference>
<keyword evidence="2" id="KW-0808">Transferase</keyword>
<keyword evidence="3 6" id="KW-0133">Cell shape</keyword>
<dbReference type="GO" id="GO:0016740">
    <property type="term" value="F:transferase activity"/>
    <property type="evidence" value="ECO:0007669"/>
    <property type="project" value="UniProtKB-KW"/>
</dbReference>
<accession>A0A291Q2N3</accession>
<dbReference type="RefSeq" id="WP_098240842.1">
    <property type="nucleotide sequence ID" value="NZ_CP022685.1"/>
</dbReference>